<gene>
    <name evidence="4" type="ORF">K1J50_15530</name>
</gene>
<proteinExistence type="inferred from homology"/>
<comment type="similarity">
    <text evidence="1 2">Belongs to the BioY family.</text>
</comment>
<dbReference type="Pfam" id="PF02632">
    <property type="entry name" value="BioY"/>
    <property type="match status" value="1"/>
</dbReference>
<feature type="transmembrane region" description="Helical" evidence="3">
    <location>
        <begin position="129"/>
        <end position="151"/>
    </location>
</feature>
<feature type="transmembrane region" description="Helical" evidence="3">
    <location>
        <begin position="55"/>
        <end position="79"/>
    </location>
</feature>
<feature type="transmembrane region" description="Helical" evidence="3">
    <location>
        <begin position="163"/>
        <end position="184"/>
    </location>
</feature>
<dbReference type="InterPro" id="IPR003784">
    <property type="entry name" value="BioY"/>
</dbReference>
<evidence type="ECO:0000256" key="2">
    <source>
        <dbReference type="PIRNR" id="PIRNR016661"/>
    </source>
</evidence>
<keyword evidence="5" id="KW-1185">Reference proteome</keyword>
<dbReference type="PIRSF" id="PIRSF016661">
    <property type="entry name" value="BioY"/>
    <property type="match status" value="1"/>
</dbReference>
<protein>
    <recommendedName>
        <fullName evidence="2">Biotin transporter</fullName>
    </recommendedName>
</protein>
<dbReference type="Gene3D" id="1.10.1760.20">
    <property type="match status" value="1"/>
</dbReference>
<comment type="subcellular location">
    <subcellularLocation>
        <location evidence="2">Cell membrane</location>
        <topology evidence="2">Multi-pass membrane protein</topology>
    </subcellularLocation>
</comment>
<dbReference type="PANTHER" id="PTHR34295">
    <property type="entry name" value="BIOTIN TRANSPORTER BIOY"/>
    <property type="match status" value="1"/>
</dbReference>
<reference evidence="4 5" key="1">
    <citation type="submission" date="2021-08" db="EMBL/GenBank/DDBJ databases">
        <title>Caldovatus sediminis gen. nov., sp. nov., a moderately thermophilic bacterium isolated from a hot spring.</title>
        <authorList>
            <person name="Hu C.-J."/>
            <person name="Li W.-J."/>
            <person name="Xian W.-D."/>
        </authorList>
    </citation>
    <scope>NUCLEOTIDE SEQUENCE [LARGE SCALE GENOMIC DNA]</scope>
    <source>
        <strain evidence="4 5">SYSU G05006</strain>
    </source>
</reference>
<evidence type="ECO:0000256" key="1">
    <source>
        <dbReference type="ARBA" id="ARBA00010692"/>
    </source>
</evidence>
<dbReference type="RefSeq" id="WP_220118675.1">
    <property type="nucleotide sequence ID" value="NZ_JAHZUY010000058.1"/>
</dbReference>
<evidence type="ECO:0000313" key="4">
    <source>
        <dbReference type="EMBL" id="MBW8270895.1"/>
    </source>
</evidence>
<organism evidence="4 5">
    <name type="scientific">Caldovatus aquaticus</name>
    <dbReference type="NCBI Taxonomy" id="2865671"/>
    <lineage>
        <taxon>Bacteria</taxon>
        <taxon>Pseudomonadati</taxon>
        <taxon>Pseudomonadota</taxon>
        <taxon>Alphaproteobacteria</taxon>
        <taxon>Acetobacterales</taxon>
        <taxon>Roseomonadaceae</taxon>
        <taxon>Caldovatus</taxon>
    </lineage>
</organism>
<keyword evidence="3" id="KW-1133">Transmembrane helix</keyword>
<dbReference type="PANTHER" id="PTHR34295:SF1">
    <property type="entry name" value="BIOTIN TRANSPORTER BIOY"/>
    <property type="match status" value="1"/>
</dbReference>
<comment type="caution">
    <text evidence="4">The sequence shown here is derived from an EMBL/GenBank/DDBJ whole genome shotgun (WGS) entry which is preliminary data.</text>
</comment>
<keyword evidence="2" id="KW-1003">Cell membrane</keyword>
<feature type="transmembrane region" description="Helical" evidence="3">
    <location>
        <begin position="99"/>
        <end position="117"/>
    </location>
</feature>
<keyword evidence="3" id="KW-0812">Transmembrane</keyword>
<name>A0ABS7F7V3_9PROT</name>
<sequence length="196" mass="20239">MQDRGDGLALPLATLWPRGGIARDAVAVGAGFALLAASAWIRVPMWPVPMTMQTFAVLLLGASLGARLGALTVFAYLAGAAAGLPVLAGGKALAFGGPTFGYLVGFLLAAAAVGWAAQRGWTRRWPGLLGALLLGEALIFLPGLLWLHAAWLKDVQKTLAAGLYPFLLGDALKLLLAASALRLLQRAAARPRPPAG</sequence>
<evidence type="ECO:0000256" key="3">
    <source>
        <dbReference type="SAM" id="Phobius"/>
    </source>
</evidence>
<dbReference type="EMBL" id="JAHZUY010000058">
    <property type="protein sequence ID" value="MBW8270895.1"/>
    <property type="molecule type" value="Genomic_DNA"/>
</dbReference>
<accession>A0ABS7F7V3</accession>
<keyword evidence="2 3" id="KW-0472">Membrane</keyword>
<evidence type="ECO:0000313" key="5">
    <source>
        <dbReference type="Proteomes" id="UP001519924"/>
    </source>
</evidence>
<dbReference type="Proteomes" id="UP001519924">
    <property type="component" value="Unassembled WGS sequence"/>
</dbReference>
<keyword evidence="2" id="KW-0813">Transport</keyword>
<feature type="transmembrane region" description="Helical" evidence="3">
    <location>
        <begin position="20"/>
        <end position="43"/>
    </location>
</feature>